<protein>
    <recommendedName>
        <fullName evidence="6">RING-type domain-containing protein</fullName>
    </recommendedName>
</protein>
<dbReference type="Gene3D" id="3.30.40.10">
    <property type="entry name" value="Zinc/RING finger domain, C3HC4 (zinc finger)"/>
    <property type="match status" value="1"/>
</dbReference>
<dbReference type="AlphaFoldDB" id="A0AAD9M606"/>
<evidence type="ECO:0000256" key="4">
    <source>
        <dbReference type="PROSITE-ProRule" id="PRU00175"/>
    </source>
</evidence>
<dbReference type="Proteomes" id="UP001232148">
    <property type="component" value="Unassembled WGS sequence"/>
</dbReference>
<dbReference type="GO" id="GO:0012505">
    <property type="term" value="C:endomembrane system"/>
    <property type="evidence" value="ECO:0007669"/>
    <property type="project" value="TreeGrafter"/>
</dbReference>
<dbReference type="InterPro" id="IPR001841">
    <property type="entry name" value="Znf_RING"/>
</dbReference>
<name>A0AAD9M606_9PEZI</name>
<comment type="caution">
    <text evidence="7">The sequence shown here is derived from an EMBL/GenBank/DDBJ whole genome shotgun (WGS) entry which is preliminary data.</text>
</comment>
<sequence>MRVRDHCKYHPRASQFQDARRKLSTVSECTSASPEKQDVESGLNQHDAGPECPICIEPLFVPNDTTAAGPGPMQGMPSQISGETAGVLSIQDSEGQGGPIQHTAEPAGEDGNTKPAASKRGGISIGRLWRKKYMKASDDDILTLKGCQHAFHARCLSSWFLIQRYDCPVCRNPYWLSREEKARVAHVRPEPRPGSRDGEPGIAGPAPARLAVALR</sequence>
<dbReference type="InterPro" id="IPR050731">
    <property type="entry name" value="HRD1_E3_ubiq-ligases"/>
</dbReference>
<evidence type="ECO:0000313" key="7">
    <source>
        <dbReference type="EMBL" id="KAK2033027.1"/>
    </source>
</evidence>
<dbReference type="PANTHER" id="PTHR22763">
    <property type="entry name" value="RING ZINC FINGER PROTEIN"/>
    <property type="match status" value="1"/>
</dbReference>
<reference evidence="7" key="1">
    <citation type="submission" date="2021-06" db="EMBL/GenBank/DDBJ databases">
        <title>Comparative genomics, transcriptomics and evolutionary studies reveal genomic signatures of adaptation to plant cell wall in hemibiotrophic fungi.</title>
        <authorList>
            <consortium name="DOE Joint Genome Institute"/>
            <person name="Baroncelli R."/>
            <person name="Diaz J.F."/>
            <person name="Benocci T."/>
            <person name="Peng M."/>
            <person name="Battaglia E."/>
            <person name="Haridas S."/>
            <person name="Andreopoulos W."/>
            <person name="Labutti K."/>
            <person name="Pangilinan J."/>
            <person name="Floch G.L."/>
            <person name="Makela M.R."/>
            <person name="Henrissat B."/>
            <person name="Grigoriev I.V."/>
            <person name="Crouch J.A."/>
            <person name="De Vries R.P."/>
            <person name="Sukno S.A."/>
            <person name="Thon M.R."/>
        </authorList>
    </citation>
    <scope>NUCLEOTIDE SEQUENCE</scope>
    <source>
        <strain evidence="7">MAFF235873</strain>
    </source>
</reference>
<dbReference type="GO" id="GO:0008270">
    <property type="term" value="F:zinc ion binding"/>
    <property type="evidence" value="ECO:0007669"/>
    <property type="project" value="UniProtKB-KW"/>
</dbReference>
<keyword evidence="3" id="KW-0862">Zinc</keyword>
<evidence type="ECO:0000259" key="6">
    <source>
        <dbReference type="PROSITE" id="PS50089"/>
    </source>
</evidence>
<evidence type="ECO:0000256" key="5">
    <source>
        <dbReference type="SAM" id="MobiDB-lite"/>
    </source>
</evidence>
<dbReference type="GO" id="GO:0043161">
    <property type="term" value="P:proteasome-mediated ubiquitin-dependent protein catabolic process"/>
    <property type="evidence" value="ECO:0007669"/>
    <property type="project" value="TreeGrafter"/>
</dbReference>
<proteinExistence type="predicted"/>
<evidence type="ECO:0000256" key="3">
    <source>
        <dbReference type="ARBA" id="ARBA00022833"/>
    </source>
</evidence>
<feature type="compositionally biased region" description="Basic and acidic residues" evidence="5">
    <location>
        <begin position="186"/>
        <end position="199"/>
    </location>
</feature>
<evidence type="ECO:0000256" key="2">
    <source>
        <dbReference type="ARBA" id="ARBA00022771"/>
    </source>
</evidence>
<keyword evidence="1" id="KW-0479">Metal-binding</keyword>
<organism evidence="7 8">
    <name type="scientific">Colletotrichum zoysiae</name>
    <dbReference type="NCBI Taxonomy" id="1216348"/>
    <lineage>
        <taxon>Eukaryota</taxon>
        <taxon>Fungi</taxon>
        <taxon>Dikarya</taxon>
        <taxon>Ascomycota</taxon>
        <taxon>Pezizomycotina</taxon>
        <taxon>Sordariomycetes</taxon>
        <taxon>Hypocreomycetidae</taxon>
        <taxon>Glomerellales</taxon>
        <taxon>Glomerellaceae</taxon>
        <taxon>Colletotrichum</taxon>
        <taxon>Colletotrichum graminicola species complex</taxon>
    </lineage>
</organism>
<dbReference type="GO" id="GO:0061630">
    <property type="term" value="F:ubiquitin protein ligase activity"/>
    <property type="evidence" value="ECO:0007669"/>
    <property type="project" value="TreeGrafter"/>
</dbReference>
<evidence type="ECO:0000313" key="8">
    <source>
        <dbReference type="Proteomes" id="UP001232148"/>
    </source>
</evidence>
<accession>A0AAD9M606</accession>
<dbReference type="PROSITE" id="PS50089">
    <property type="entry name" value="ZF_RING_2"/>
    <property type="match status" value="1"/>
</dbReference>
<evidence type="ECO:0000256" key="1">
    <source>
        <dbReference type="ARBA" id="ARBA00022723"/>
    </source>
</evidence>
<keyword evidence="2 4" id="KW-0863">Zinc-finger</keyword>
<keyword evidence="8" id="KW-1185">Reference proteome</keyword>
<dbReference type="Pfam" id="PF13639">
    <property type="entry name" value="zf-RING_2"/>
    <property type="match status" value="1"/>
</dbReference>
<feature type="region of interest" description="Disordered" evidence="5">
    <location>
        <begin position="91"/>
        <end position="120"/>
    </location>
</feature>
<dbReference type="EMBL" id="MU842825">
    <property type="protein sequence ID" value="KAK2033027.1"/>
    <property type="molecule type" value="Genomic_DNA"/>
</dbReference>
<gene>
    <name evidence="7" type="ORF">LX32DRAFT_128984</name>
</gene>
<dbReference type="PANTHER" id="PTHR22763:SF162">
    <property type="entry name" value="TRANSMEMBRANE E3 UBIQUITIN-PROTEIN LIGASE 1"/>
    <property type="match status" value="1"/>
</dbReference>
<feature type="domain" description="RING-type" evidence="6">
    <location>
        <begin position="147"/>
        <end position="171"/>
    </location>
</feature>
<dbReference type="SUPFAM" id="SSF57850">
    <property type="entry name" value="RING/U-box"/>
    <property type="match status" value="1"/>
</dbReference>
<dbReference type="InterPro" id="IPR013083">
    <property type="entry name" value="Znf_RING/FYVE/PHD"/>
</dbReference>
<feature type="region of interest" description="Disordered" evidence="5">
    <location>
        <begin position="186"/>
        <end position="206"/>
    </location>
</feature>